<organism evidence="2 3">
    <name type="scientific">Purpureocillium takamizusanense</name>
    <dbReference type="NCBI Taxonomy" id="2060973"/>
    <lineage>
        <taxon>Eukaryota</taxon>
        <taxon>Fungi</taxon>
        <taxon>Dikarya</taxon>
        <taxon>Ascomycota</taxon>
        <taxon>Pezizomycotina</taxon>
        <taxon>Sordariomycetes</taxon>
        <taxon>Hypocreomycetidae</taxon>
        <taxon>Hypocreales</taxon>
        <taxon>Ophiocordycipitaceae</taxon>
        <taxon>Purpureocillium</taxon>
    </lineage>
</organism>
<gene>
    <name evidence="2" type="ORF">JDV02_000756</name>
</gene>
<dbReference type="OrthoDB" id="10653534at2759"/>
<feature type="compositionally biased region" description="Basic and acidic residues" evidence="1">
    <location>
        <begin position="61"/>
        <end position="80"/>
    </location>
</feature>
<dbReference type="RefSeq" id="XP_047837564.1">
    <property type="nucleotide sequence ID" value="XM_047981604.1"/>
</dbReference>
<evidence type="ECO:0000256" key="1">
    <source>
        <dbReference type="SAM" id="MobiDB-lite"/>
    </source>
</evidence>
<evidence type="ECO:0000313" key="3">
    <source>
        <dbReference type="Proteomes" id="UP000829364"/>
    </source>
</evidence>
<keyword evidence="3" id="KW-1185">Reference proteome</keyword>
<feature type="compositionally biased region" description="Pro residues" evidence="1">
    <location>
        <begin position="356"/>
        <end position="366"/>
    </location>
</feature>
<evidence type="ECO:0000313" key="2">
    <source>
        <dbReference type="EMBL" id="UNI14083.1"/>
    </source>
</evidence>
<reference evidence="2" key="1">
    <citation type="submission" date="2021-11" db="EMBL/GenBank/DDBJ databases">
        <title>Purpureocillium_takamizusanense_genome.</title>
        <authorList>
            <person name="Nguyen N.-H."/>
        </authorList>
    </citation>
    <scope>NUCLEOTIDE SEQUENCE</scope>
    <source>
        <strain evidence="2">PT3</strain>
    </source>
</reference>
<protein>
    <submittedName>
        <fullName evidence="2">Uncharacterized protein</fullName>
    </submittedName>
</protein>
<dbReference type="Proteomes" id="UP000829364">
    <property type="component" value="Chromosome 1"/>
</dbReference>
<sequence length="366" mass="39188">MMPTARTGPLAKRVAAGAGVLTVAEPNAAEQAWHCAKFAGEAHVSTICTVRRCNALRGEWRQRQEDRGSPRCGRSADRGRLGAGSRPGPGFASSTASAPPLTTIHGRIITAADGGSQQMGRWHECNGGICSPVMLSCLPRPASPRRPAACSHCLSVSRSEANPTRSQHVGCCQSQHQQHQRRPKPKAKLQAHARRDRDQLAKTSARMDYCRSIPAKMQPIGGRGKPQGSASFVCHFRCGESKLVFGPRSHAPSPQTERVHGVRCPPVSYVCMLRLWPASQPASQPDGSIDQDRGMTPSNKDPRDVARFQRGQPPDVAPHNDVASAETFGAALPNLDLTRPSAVDQTPSLPLSHSPSLPPIPPGSRA</sequence>
<feature type="region of interest" description="Disordered" evidence="1">
    <location>
        <begin position="61"/>
        <end position="100"/>
    </location>
</feature>
<dbReference type="AlphaFoldDB" id="A0A9Q8Q7Y3"/>
<feature type="region of interest" description="Disordered" evidence="1">
    <location>
        <begin position="173"/>
        <end position="204"/>
    </location>
</feature>
<proteinExistence type="predicted"/>
<name>A0A9Q8Q7Y3_9HYPO</name>
<dbReference type="GeneID" id="72062721"/>
<accession>A0A9Q8Q7Y3</accession>
<dbReference type="KEGG" id="ptkz:JDV02_000756"/>
<feature type="compositionally biased region" description="Basic residues" evidence="1">
    <location>
        <begin position="178"/>
        <end position="192"/>
    </location>
</feature>
<feature type="region of interest" description="Disordered" evidence="1">
    <location>
        <begin position="280"/>
        <end position="366"/>
    </location>
</feature>
<dbReference type="EMBL" id="CP086354">
    <property type="protein sequence ID" value="UNI14083.1"/>
    <property type="molecule type" value="Genomic_DNA"/>
</dbReference>